<keyword evidence="3" id="KW-0808">Transferase</keyword>
<evidence type="ECO:0000313" key="4">
    <source>
        <dbReference type="Proteomes" id="UP000838672"/>
    </source>
</evidence>
<evidence type="ECO:0000259" key="2">
    <source>
        <dbReference type="Pfam" id="PF21302"/>
    </source>
</evidence>
<reference evidence="3" key="1">
    <citation type="submission" date="2021-11" db="EMBL/GenBank/DDBJ databases">
        <authorList>
            <person name="Rodrigo-Torres L."/>
            <person name="Arahal R. D."/>
            <person name="Lucena T."/>
        </authorList>
    </citation>
    <scope>NUCLEOTIDE SEQUENCE</scope>
    <source>
        <strain evidence="3">CECT 7929</strain>
    </source>
</reference>
<dbReference type="InterPro" id="IPR052939">
    <property type="entry name" value="23S_rRNA_MeTrnsfrase_RlmA"/>
</dbReference>
<dbReference type="GO" id="GO:0052911">
    <property type="term" value="F:23S rRNA (guanine(745)-N(1))-methyltransferase activity"/>
    <property type="evidence" value="ECO:0007669"/>
    <property type="project" value="UniProtKB-EC"/>
</dbReference>
<dbReference type="SUPFAM" id="SSF53335">
    <property type="entry name" value="S-adenosyl-L-methionine-dependent methyltransferases"/>
    <property type="match status" value="1"/>
</dbReference>
<dbReference type="RefSeq" id="WP_237466375.1">
    <property type="nucleotide sequence ID" value="NZ_CAKLDI010000001.1"/>
</dbReference>
<dbReference type="InterPro" id="IPR016718">
    <property type="entry name" value="rRNA_m1G-MeTrfase_A_prd"/>
</dbReference>
<gene>
    <name evidence="3" type="primary">rlmA_2</name>
    <name evidence="3" type="ORF">VST7929_01844</name>
</gene>
<dbReference type="InterPro" id="IPR048647">
    <property type="entry name" value="RlmA_N"/>
</dbReference>
<dbReference type="InterPro" id="IPR029063">
    <property type="entry name" value="SAM-dependent_MTases_sf"/>
</dbReference>
<name>A0ABM8ZUG6_9VIBR</name>
<feature type="domain" description="23S rRNA (guanine(745)-N(1))-methyltransferase N-terminal" evidence="2">
    <location>
        <begin position="11"/>
        <end position="54"/>
    </location>
</feature>
<dbReference type="PANTHER" id="PTHR43460">
    <property type="entry name" value="METHYLTRANSFERASE"/>
    <property type="match status" value="1"/>
</dbReference>
<keyword evidence="4" id="KW-1185">Reference proteome</keyword>
<accession>A0ABM8ZUG6</accession>
<dbReference type="PANTHER" id="PTHR43460:SF1">
    <property type="entry name" value="METHYLTRANSFERASE TYPE 11 DOMAIN-CONTAINING PROTEIN"/>
    <property type="match status" value="1"/>
</dbReference>
<dbReference type="EC" id="2.1.1.187" evidence="3"/>
<dbReference type="PIRSF" id="PIRSF018249">
    <property type="entry name" value="MyrA_prd"/>
    <property type="match status" value="1"/>
</dbReference>
<sequence>MSQSSHTYSAYQCPLCQQPLLENAHQLCCSNRHSFDRAKEGYFNLLPVQHKRSKEPGDSKAMMQARRDFLEAGHYQPLADALKQAISALGHEPSARLLDIGCGEGFYTQQLSVAHQTYGLDIAKVAIRYAAKRYHNVQFCVASTQRLPYGDQSMDVIVKIYAPCEPSELKRVLKPGGTLITVTPGPRHLYQLKAYVYGDVRLHDAQAPALEGFDCVTTQSLHYPMTLSANETTALLQMTPFAWRAKPPVWQQISEIPIHQIEADFLIAHYQAALA</sequence>
<keyword evidence="3" id="KW-0489">Methyltransferase</keyword>
<evidence type="ECO:0000259" key="1">
    <source>
        <dbReference type="Pfam" id="PF13847"/>
    </source>
</evidence>
<dbReference type="Proteomes" id="UP000838672">
    <property type="component" value="Unassembled WGS sequence"/>
</dbReference>
<comment type="caution">
    <text evidence="3">The sequence shown here is derived from an EMBL/GenBank/DDBJ whole genome shotgun (WGS) entry which is preliminary data.</text>
</comment>
<proteinExistence type="predicted"/>
<dbReference type="EMBL" id="CAKLDI010000001">
    <property type="protein sequence ID" value="CAH0533962.1"/>
    <property type="molecule type" value="Genomic_DNA"/>
</dbReference>
<protein>
    <submittedName>
        <fullName evidence="3">23S rRNA (Guanine(745)-N(1))-methyltransferase</fullName>
        <ecNumber evidence="3">2.1.1.187</ecNumber>
    </submittedName>
</protein>
<evidence type="ECO:0000313" key="3">
    <source>
        <dbReference type="EMBL" id="CAH0533962.1"/>
    </source>
</evidence>
<dbReference type="Pfam" id="PF13847">
    <property type="entry name" value="Methyltransf_31"/>
    <property type="match status" value="1"/>
</dbReference>
<dbReference type="CDD" id="cd02440">
    <property type="entry name" value="AdoMet_MTases"/>
    <property type="match status" value="1"/>
</dbReference>
<dbReference type="Gene3D" id="3.40.50.150">
    <property type="entry name" value="Vaccinia Virus protein VP39"/>
    <property type="match status" value="1"/>
</dbReference>
<feature type="domain" description="Methyltransferase" evidence="1">
    <location>
        <begin position="93"/>
        <end position="196"/>
    </location>
</feature>
<organism evidence="3 4">
    <name type="scientific">Vibrio stylophorae</name>
    <dbReference type="NCBI Taxonomy" id="659351"/>
    <lineage>
        <taxon>Bacteria</taxon>
        <taxon>Pseudomonadati</taxon>
        <taxon>Pseudomonadota</taxon>
        <taxon>Gammaproteobacteria</taxon>
        <taxon>Vibrionales</taxon>
        <taxon>Vibrionaceae</taxon>
        <taxon>Vibrio</taxon>
    </lineage>
</organism>
<dbReference type="Pfam" id="PF21302">
    <property type="entry name" value="Zn_ribbon_RlmA"/>
    <property type="match status" value="1"/>
</dbReference>
<dbReference type="InterPro" id="IPR025714">
    <property type="entry name" value="Methyltranfer_dom"/>
</dbReference>
<dbReference type="NCBIfam" id="NF008300">
    <property type="entry name" value="PRK11088.1"/>
    <property type="match status" value="1"/>
</dbReference>